<dbReference type="PANTHER" id="PTHR11373">
    <property type="entry name" value="DEOXYNUCLEOSIDE TRIPHOSPHATE TRIPHOSPHOHYDROLASE"/>
    <property type="match status" value="1"/>
</dbReference>
<feature type="domain" description="HD" evidence="4">
    <location>
        <begin position="94"/>
        <end position="235"/>
    </location>
</feature>
<feature type="compositionally biased region" description="Basic and acidic residues" evidence="3">
    <location>
        <begin position="47"/>
        <end position="61"/>
    </location>
</feature>
<organism evidence="5 6">
    <name type="scientific">Roseospira visakhapatnamensis</name>
    <dbReference type="NCBI Taxonomy" id="390880"/>
    <lineage>
        <taxon>Bacteria</taxon>
        <taxon>Pseudomonadati</taxon>
        <taxon>Pseudomonadota</taxon>
        <taxon>Alphaproteobacteria</taxon>
        <taxon>Rhodospirillales</taxon>
        <taxon>Rhodospirillaceae</taxon>
        <taxon>Roseospira</taxon>
    </lineage>
</organism>
<dbReference type="InterPro" id="IPR050135">
    <property type="entry name" value="dGTPase-like"/>
</dbReference>
<sequence>MTVPPLSAPVTPPPPVSAPTPAAATPPAPPVGLLRACASDPARSRGRLHDEHESPPRTAFQRDRDRIIHCGAFRRLQYKTQVFVYHEGENYRTRLTHSLEVAQIARSVARVLGLDEDLAEALALAHDLGHTCFGHAGEKVLRACMRDHQGFDHNAQSLRIVTKLEHRYIAFDGLNLTWESLEGLVKHNGPLVGRPDSRPLPLAIAEYAETHDLDLHTHAGPEAQVAALADDIAYNAHDIDDGLRAGLFSEDDLRDVPLAGPVFRALADAHPGLERSRLIHESVRRLINAMIADLCAETARRFAEARPERVEDVRAMDRPLVAFSDAMRDHDRAFKAFLFPNMYRHHRVNRMTSKARRVVHDLFHLLLAEPALLPDDWGRRAAAAGDDTSRRARVVADYIAGMTDRFALDEHARLFDPSVKP</sequence>
<gene>
    <name evidence="5" type="ORF">GGD89_001446</name>
</gene>
<dbReference type="GO" id="GO:0006203">
    <property type="term" value="P:dGTP catabolic process"/>
    <property type="evidence" value="ECO:0007669"/>
    <property type="project" value="TreeGrafter"/>
</dbReference>
<accession>A0A7W6W9U9</accession>
<dbReference type="RefSeq" id="WP_184043582.1">
    <property type="nucleotide sequence ID" value="NZ_JACIGK010000009.1"/>
</dbReference>
<dbReference type="InterPro" id="IPR006674">
    <property type="entry name" value="HD_domain"/>
</dbReference>
<dbReference type="PANTHER" id="PTHR11373:SF43">
    <property type="entry name" value="DEOXYGUANOSINETRIPHOSPHATE TRIPHOSPHOHYDROLASE-LIKE PROTEIN"/>
    <property type="match status" value="1"/>
</dbReference>
<dbReference type="NCBIfam" id="NF002326">
    <property type="entry name" value="PRK01286.1-1"/>
    <property type="match status" value="1"/>
</dbReference>
<dbReference type="NCBIfam" id="TIGR01353">
    <property type="entry name" value="dGTP_triPase"/>
    <property type="match status" value="1"/>
</dbReference>
<dbReference type="InterPro" id="IPR023023">
    <property type="entry name" value="dNTPase_2"/>
</dbReference>
<evidence type="ECO:0000256" key="1">
    <source>
        <dbReference type="ARBA" id="ARBA00022801"/>
    </source>
</evidence>
<evidence type="ECO:0000256" key="2">
    <source>
        <dbReference type="HAMAP-Rule" id="MF_01212"/>
    </source>
</evidence>
<dbReference type="PROSITE" id="PS51831">
    <property type="entry name" value="HD"/>
    <property type="match status" value="1"/>
</dbReference>
<feature type="compositionally biased region" description="Pro residues" evidence="3">
    <location>
        <begin position="1"/>
        <end position="30"/>
    </location>
</feature>
<feature type="region of interest" description="Disordered" evidence="3">
    <location>
        <begin position="42"/>
        <end position="61"/>
    </location>
</feature>
<comment type="caution">
    <text evidence="5">The sequence shown here is derived from an EMBL/GenBank/DDBJ whole genome shotgun (WGS) entry which is preliminary data.</text>
</comment>
<dbReference type="EMBL" id="JACIGK010000009">
    <property type="protein sequence ID" value="MBB4265821.1"/>
    <property type="molecule type" value="Genomic_DNA"/>
</dbReference>
<feature type="region of interest" description="Disordered" evidence="3">
    <location>
        <begin position="1"/>
        <end position="37"/>
    </location>
</feature>
<dbReference type="CDD" id="cd00077">
    <property type="entry name" value="HDc"/>
    <property type="match status" value="1"/>
</dbReference>
<reference evidence="5 6" key="1">
    <citation type="submission" date="2020-08" db="EMBL/GenBank/DDBJ databases">
        <title>Genome sequencing of Purple Non-Sulfur Bacteria from various extreme environments.</title>
        <authorList>
            <person name="Mayer M."/>
        </authorList>
    </citation>
    <scope>NUCLEOTIDE SEQUENCE [LARGE SCALE GENOMIC DNA]</scope>
    <source>
        <strain evidence="5 6">JA131</strain>
    </source>
</reference>
<keyword evidence="6" id="KW-1185">Reference proteome</keyword>
<dbReference type="HAMAP" id="MF_01212">
    <property type="entry name" value="dGTPase_type2"/>
    <property type="match status" value="1"/>
</dbReference>
<dbReference type="GO" id="GO:0008832">
    <property type="term" value="F:dGTPase activity"/>
    <property type="evidence" value="ECO:0007669"/>
    <property type="project" value="TreeGrafter"/>
</dbReference>
<dbReference type="InterPro" id="IPR006261">
    <property type="entry name" value="dGTPase"/>
</dbReference>
<comment type="similarity">
    <text evidence="2">Belongs to the dGTPase family. Type 2 subfamily.</text>
</comment>
<protein>
    <recommendedName>
        <fullName evidence="2">Deoxyguanosinetriphosphate triphosphohydrolase-like protein</fullName>
    </recommendedName>
</protein>
<dbReference type="SMART" id="SM00471">
    <property type="entry name" value="HDc"/>
    <property type="match status" value="1"/>
</dbReference>
<dbReference type="NCBIfam" id="NF002328">
    <property type="entry name" value="PRK01286.1-3"/>
    <property type="match status" value="1"/>
</dbReference>
<dbReference type="Proteomes" id="UP000554286">
    <property type="component" value="Unassembled WGS sequence"/>
</dbReference>
<dbReference type="Pfam" id="PF01966">
    <property type="entry name" value="HD"/>
    <property type="match status" value="1"/>
</dbReference>
<keyword evidence="1 2" id="KW-0378">Hydrolase</keyword>
<dbReference type="Gene3D" id="1.10.3210.10">
    <property type="entry name" value="Hypothetical protein af1432"/>
    <property type="match status" value="1"/>
</dbReference>
<evidence type="ECO:0000259" key="4">
    <source>
        <dbReference type="PROSITE" id="PS51831"/>
    </source>
</evidence>
<dbReference type="AlphaFoldDB" id="A0A7W6W9U9"/>
<dbReference type="InterPro" id="IPR026875">
    <property type="entry name" value="PHydrolase_assoc_dom"/>
</dbReference>
<evidence type="ECO:0000313" key="6">
    <source>
        <dbReference type="Proteomes" id="UP000554286"/>
    </source>
</evidence>
<dbReference type="InterPro" id="IPR003607">
    <property type="entry name" value="HD/PDEase_dom"/>
</dbReference>
<dbReference type="SUPFAM" id="SSF109604">
    <property type="entry name" value="HD-domain/PDEase-like"/>
    <property type="match status" value="1"/>
</dbReference>
<evidence type="ECO:0000256" key="3">
    <source>
        <dbReference type="SAM" id="MobiDB-lite"/>
    </source>
</evidence>
<name>A0A7W6W9U9_9PROT</name>
<dbReference type="Pfam" id="PF13286">
    <property type="entry name" value="HD_assoc"/>
    <property type="match status" value="1"/>
</dbReference>
<evidence type="ECO:0000313" key="5">
    <source>
        <dbReference type="EMBL" id="MBB4265821.1"/>
    </source>
</evidence>
<proteinExistence type="inferred from homology"/>